<evidence type="ECO:0000313" key="2">
    <source>
        <dbReference type="Proteomes" id="UP000808372"/>
    </source>
</evidence>
<dbReference type="KEGG" id="snh:120064102"/>
<dbReference type="Proteomes" id="UP000808372">
    <property type="component" value="Chromosome 19"/>
</dbReference>
<dbReference type="GeneID" id="120064102"/>
<accession>A0A8U1F5U6</accession>
<protein>
    <submittedName>
        <fullName evidence="3">Glycerol kinase-like</fullName>
    </submittedName>
</protein>
<evidence type="ECO:0000313" key="3">
    <source>
        <dbReference type="RefSeq" id="XP_038870383.1"/>
    </source>
</evidence>
<gene>
    <name evidence="3" type="primary">LOC120064102</name>
</gene>
<feature type="chain" id="PRO_5036471033" evidence="1">
    <location>
        <begin position="27"/>
        <end position="106"/>
    </location>
</feature>
<feature type="signal peptide" evidence="1">
    <location>
        <begin position="1"/>
        <end position="26"/>
    </location>
</feature>
<reference evidence="3" key="1">
    <citation type="submission" date="2025-08" db="UniProtKB">
        <authorList>
            <consortium name="RefSeq"/>
        </authorList>
    </citation>
    <scope>IDENTIFICATION</scope>
    <source>
        <tissue evidence="3">White muscle</tissue>
    </source>
</reference>
<dbReference type="AlphaFoldDB" id="A0A8U1F5U6"/>
<organism evidence="2 3">
    <name type="scientific">Salvelinus namaycush</name>
    <name type="common">Lake trout</name>
    <name type="synonym">Salmo namaycush</name>
    <dbReference type="NCBI Taxonomy" id="8040"/>
    <lineage>
        <taxon>Eukaryota</taxon>
        <taxon>Metazoa</taxon>
        <taxon>Chordata</taxon>
        <taxon>Craniata</taxon>
        <taxon>Vertebrata</taxon>
        <taxon>Euteleostomi</taxon>
        <taxon>Actinopterygii</taxon>
        <taxon>Neopterygii</taxon>
        <taxon>Teleostei</taxon>
        <taxon>Protacanthopterygii</taxon>
        <taxon>Salmoniformes</taxon>
        <taxon>Salmonidae</taxon>
        <taxon>Salmoninae</taxon>
        <taxon>Salvelinus</taxon>
    </lineage>
</organism>
<sequence>MTSLYLSPLTHLTWFLLSWKLSVIRLEILDAMNQDYGVPLSQLQVERGMVLDFQVICVPALGSAMVAGVAEGASVWSLAPGDLTTICTEKYQTQINPEEREFLNTR</sequence>
<evidence type="ECO:0000256" key="1">
    <source>
        <dbReference type="SAM" id="SignalP"/>
    </source>
</evidence>
<proteinExistence type="predicted"/>
<keyword evidence="2" id="KW-1185">Reference proteome</keyword>
<keyword evidence="1" id="KW-0732">Signal</keyword>
<dbReference type="RefSeq" id="XP_038870383.1">
    <property type="nucleotide sequence ID" value="XM_039014455.1"/>
</dbReference>
<name>A0A8U1F5U6_SALNM</name>